<accession>A0A1W2D4T0</accession>
<protein>
    <submittedName>
        <fullName evidence="1">Uncharacterized protein</fullName>
    </submittedName>
</protein>
<dbReference type="Proteomes" id="UP000192418">
    <property type="component" value="Unassembled WGS sequence"/>
</dbReference>
<proteinExistence type="predicted"/>
<evidence type="ECO:0000313" key="1">
    <source>
        <dbReference type="EMBL" id="SMC92088.1"/>
    </source>
</evidence>
<dbReference type="EMBL" id="FWXY01000015">
    <property type="protein sequence ID" value="SMC92088.1"/>
    <property type="molecule type" value="Genomic_DNA"/>
</dbReference>
<dbReference type="STRING" id="1121400.SAMN02746065_11539"/>
<dbReference type="AlphaFoldDB" id="A0A1W2D4T0"/>
<evidence type="ECO:0000313" key="2">
    <source>
        <dbReference type="Proteomes" id="UP000192418"/>
    </source>
</evidence>
<organism evidence="1 2">
    <name type="scientific">Desulfocicer vacuolatum DSM 3385</name>
    <dbReference type="NCBI Taxonomy" id="1121400"/>
    <lineage>
        <taxon>Bacteria</taxon>
        <taxon>Pseudomonadati</taxon>
        <taxon>Thermodesulfobacteriota</taxon>
        <taxon>Desulfobacteria</taxon>
        <taxon>Desulfobacterales</taxon>
        <taxon>Desulfobacteraceae</taxon>
        <taxon>Desulfocicer</taxon>
    </lineage>
</organism>
<reference evidence="1 2" key="1">
    <citation type="submission" date="2017-04" db="EMBL/GenBank/DDBJ databases">
        <authorList>
            <person name="Afonso C.L."/>
            <person name="Miller P.J."/>
            <person name="Scott M.A."/>
            <person name="Spackman E."/>
            <person name="Goraichik I."/>
            <person name="Dimitrov K.M."/>
            <person name="Suarez D.L."/>
            <person name="Swayne D.E."/>
        </authorList>
    </citation>
    <scope>NUCLEOTIDE SEQUENCE [LARGE SCALE GENOMIC DNA]</scope>
    <source>
        <strain evidence="1 2">DSM 3385</strain>
    </source>
</reference>
<name>A0A1W2D4T0_9BACT</name>
<sequence length="288" mass="34419">MISSEEEFSETFTTLNPLKLLDCIQDDYSRYYRQIVKEMFELDADLECEIEKIKLQPPNIQVEKFMNLLLDRKFPWTMYDDNLFEDSDDAIRNIQITLRRIIVDALFYMLAAYDIEYNHHFSKHLHGDKLVFLIYLPFYEGNTLQNPSKLWLNRLKALSGFKEINNFATAIPQLGVPPKNKDTRSQKRMMQKWIKGKDKQLPSWENVNSISEVVIKSNNVDENNIELYKEQGRNTYAHVKIFQILLNRLMVDESQELFGMDNKGVVEFFERYLYWHNYHAVMFMENQH</sequence>
<gene>
    <name evidence="1" type="ORF">SAMN02746065_11539</name>
</gene>
<keyword evidence="2" id="KW-1185">Reference proteome</keyword>